<dbReference type="AlphaFoldDB" id="A0ABD0MGZ1"/>
<evidence type="ECO:0000313" key="2">
    <source>
        <dbReference type="Proteomes" id="UP001529510"/>
    </source>
</evidence>
<gene>
    <name evidence="1" type="ORF">M9458_056328</name>
</gene>
<organism evidence="1 2">
    <name type="scientific">Cirrhinus mrigala</name>
    <name type="common">Mrigala</name>
    <dbReference type="NCBI Taxonomy" id="683832"/>
    <lineage>
        <taxon>Eukaryota</taxon>
        <taxon>Metazoa</taxon>
        <taxon>Chordata</taxon>
        <taxon>Craniata</taxon>
        <taxon>Vertebrata</taxon>
        <taxon>Euteleostomi</taxon>
        <taxon>Actinopterygii</taxon>
        <taxon>Neopterygii</taxon>
        <taxon>Teleostei</taxon>
        <taxon>Ostariophysi</taxon>
        <taxon>Cypriniformes</taxon>
        <taxon>Cyprinidae</taxon>
        <taxon>Labeoninae</taxon>
        <taxon>Labeonini</taxon>
        <taxon>Cirrhinus</taxon>
    </lineage>
</organism>
<evidence type="ECO:0000313" key="1">
    <source>
        <dbReference type="EMBL" id="KAL0148348.1"/>
    </source>
</evidence>
<proteinExistence type="predicted"/>
<sequence length="315" mass="34430">MLSDAGHVSLLLRLVRTVTQQPTYIGTSALPLCLFSEFFPSVFLSVVFSLYGSNTELELLITSVQIREPVTTPASRENAKVTDVVEGSSAYCNMAESELVKDLGEWKVEEDVIDLWTDLSPLLCPPLEPSVYPIFPSCPEKDCVPKSNPREPGGSQNCHPPTRSCLLLRSPSVLHLCGGFIVGLPVSIGIRLEEPSSPPPGLRLGPSTQWLHHGPYLPPLHPGPWSGVDHPAPQDSSGFTSSLWLHQAPPSLRLHLGPLSLQLHRSLPDPRLCVSRRYHLLHLGPPDPPIMSCPQTVLVVFFPHVLCDLVSPLSN</sequence>
<keyword evidence="2" id="KW-1185">Reference proteome</keyword>
<name>A0ABD0MGZ1_CIRMR</name>
<reference evidence="1 2" key="1">
    <citation type="submission" date="2024-05" db="EMBL/GenBank/DDBJ databases">
        <title>Genome sequencing and assembly of Indian major carp, Cirrhinus mrigala (Hamilton, 1822).</title>
        <authorList>
            <person name="Mohindra V."/>
            <person name="Chowdhury L.M."/>
            <person name="Lal K."/>
            <person name="Jena J.K."/>
        </authorList>
    </citation>
    <scope>NUCLEOTIDE SEQUENCE [LARGE SCALE GENOMIC DNA]</scope>
    <source>
        <strain evidence="1">CM1030</strain>
        <tissue evidence="1">Blood</tissue>
    </source>
</reference>
<comment type="caution">
    <text evidence="1">The sequence shown here is derived from an EMBL/GenBank/DDBJ whole genome shotgun (WGS) entry which is preliminary data.</text>
</comment>
<accession>A0ABD0MGZ1</accession>
<protein>
    <submittedName>
        <fullName evidence="1">Uncharacterized protein</fullName>
    </submittedName>
</protein>
<dbReference type="Proteomes" id="UP001529510">
    <property type="component" value="Unassembled WGS sequence"/>
</dbReference>
<dbReference type="EMBL" id="JAMKFB020000706">
    <property type="protein sequence ID" value="KAL0148348.1"/>
    <property type="molecule type" value="Genomic_DNA"/>
</dbReference>